<keyword evidence="3" id="KW-1185">Reference proteome</keyword>
<organism evidence="2 3">
    <name type="scientific">Treponema berlinense</name>
    <dbReference type="NCBI Taxonomy" id="225004"/>
    <lineage>
        <taxon>Bacteria</taxon>
        <taxon>Pseudomonadati</taxon>
        <taxon>Spirochaetota</taxon>
        <taxon>Spirochaetia</taxon>
        <taxon>Spirochaetales</taxon>
        <taxon>Treponemataceae</taxon>
        <taxon>Treponema</taxon>
    </lineage>
</organism>
<name>A0A1T4P3I2_9SPIR</name>
<dbReference type="InterPro" id="IPR005019">
    <property type="entry name" value="Adenine_glyco"/>
</dbReference>
<dbReference type="GO" id="GO:0046872">
    <property type="term" value="F:metal ion binding"/>
    <property type="evidence" value="ECO:0007669"/>
    <property type="project" value="UniProtKB-KW"/>
</dbReference>
<feature type="binding site" evidence="1">
    <location>
        <position position="19"/>
    </location>
    <ligand>
        <name>Zn(2+)</name>
        <dbReference type="ChEBI" id="CHEBI:29105"/>
    </ligand>
</feature>
<dbReference type="AlphaFoldDB" id="A0A1T4P3I2"/>
<reference evidence="2 3" key="1">
    <citation type="submission" date="2017-02" db="EMBL/GenBank/DDBJ databases">
        <authorList>
            <person name="Peterson S.W."/>
        </authorList>
    </citation>
    <scope>NUCLEOTIDE SEQUENCE [LARGE SCALE GENOMIC DNA]</scope>
    <source>
        <strain evidence="2 3">ATCC BAA-909</strain>
    </source>
</reference>
<feature type="binding site" evidence="1">
    <location>
        <position position="220"/>
    </location>
    <ligand>
        <name>Zn(2+)</name>
        <dbReference type="ChEBI" id="CHEBI:29105"/>
    </ligand>
</feature>
<dbReference type="OrthoDB" id="9807664at2"/>
<dbReference type="GeneID" id="303367651"/>
<dbReference type="GO" id="GO:0006284">
    <property type="term" value="P:base-excision repair"/>
    <property type="evidence" value="ECO:0007669"/>
    <property type="project" value="InterPro"/>
</dbReference>
<dbReference type="GO" id="GO:0008725">
    <property type="term" value="F:DNA-3-methyladenine glycosylase activity"/>
    <property type="evidence" value="ECO:0007669"/>
    <property type="project" value="InterPro"/>
</dbReference>
<feature type="binding site" evidence="1">
    <location>
        <position position="216"/>
    </location>
    <ligand>
        <name>Zn(2+)</name>
        <dbReference type="ChEBI" id="CHEBI:29105"/>
    </ligand>
</feature>
<dbReference type="SUPFAM" id="SSF48150">
    <property type="entry name" value="DNA-glycosylase"/>
    <property type="match status" value="1"/>
</dbReference>
<proteinExistence type="predicted"/>
<feature type="binding site" evidence="1">
    <location>
        <position position="33"/>
    </location>
    <ligand>
        <name>Zn(2+)</name>
        <dbReference type="ChEBI" id="CHEBI:29105"/>
    </ligand>
</feature>
<dbReference type="PANTHER" id="PTHR30037:SF4">
    <property type="entry name" value="DNA-3-METHYLADENINE GLYCOSYLASE I"/>
    <property type="match status" value="1"/>
</dbReference>
<dbReference type="Proteomes" id="UP000190395">
    <property type="component" value="Unassembled WGS sequence"/>
</dbReference>
<dbReference type="InterPro" id="IPR011257">
    <property type="entry name" value="DNA_glycosylase"/>
</dbReference>
<evidence type="ECO:0000256" key="1">
    <source>
        <dbReference type="PIRSR" id="PIRSR605019-1"/>
    </source>
</evidence>
<keyword evidence="1" id="KW-0862">Zinc</keyword>
<dbReference type="Pfam" id="PF03352">
    <property type="entry name" value="Adenine_glyco"/>
    <property type="match status" value="1"/>
</dbReference>
<dbReference type="InterPro" id="IPR052891">
    <property type="entry name" value="DNA-3mA_glycosylase"/>
</dbReference>
<dbReference type="EMBL" id="FUXC01000008">
    <property type="protein sequence ID" value="SJZ86064.1"/>
    <property type="molecule type" value="Genomic_DNA"/>
</dbReference>
<dbReference type="STRING" id="225004.SAMN02745152_01418"/>
<dbReference type="Gene3D" id="1.10.340.30">
    <property type="entry name" value="Hypothetical protein, domain 2"/>
    <property type="match status" value="1"/>
</dbReference>
<evidence type="ECO:0000313" key="2">
    <source>
        <dbReference type="EMBL" id="SJZ86064.1"/>
    </source>
</evidence>
<sequence>MTPGNLGPEKVFDKNLPRCKWCNLNNPEYVAYHDNEWGKFSEKSTDDKYLFEMLTLESFQAGLSWECILNKRNYFRSAYDGFDLEKVCGYGEEKIADLLANPKIVRNRLKIKASISNARIFRAVCLEYGSFFNFIKKFLDEYLSRTACAESGGTENAENIAEKAALSAIKIIHETGRSTNGLSDAISAELKKRGMKFMGSTIVYSFLQAIGVIFSHEEGCFLFGMER</sequence>
<evidence type="ECO:0000313" key="3">
    <source>
        <dbReference type="Proteomes" id="UP000190395"/>
    </source>
</evidence>
<dbReference type="PANTHER" id="PTHR30037">
    <property type="entry name" value="DNA-3-METHYLADENINE GLYCOSYLASE 1"/>
    <property type="match status" value="1"/>
</dbReference>
<keyword evidence="1" id="KW-0479">Metal-binding</keyword>
<dbReference type="RefSeq" id="WP_078931161.1">
    <property type="nucleotide sequence ID" value="NZ_FUXC01000008.1"/>
</dbReference>
<gene>
    <name evidence="2" type="ORF">SAMN02745152_01418</name>
</gene>
<protein>
    <submittedName>
        <fullName evidence="2">DNA-3-methyladenine glycosylase I</fullName>
    </submittedName>
</protein>
<accession>A0A1T4P3I2</accession>